<proteinExistence type="inferred from homology"/>
<sequence length="685" mass="75846">MMNAAGKSFTGVFGALAVLLIGSGSGFDVPAWAATDAKPKPAAVSAKPPKPGVKPAAKPSQPPRPARKPAAGFPGFAAADKGDWKEVRRLIAQNPKAPVAKVMTWMLLRAPGSGASFDEIRGFLEANPSWPDRATLTRRAEEAIWTTGDDAARQKWFANGKAATREGALWLAAQAESAGRDAEAAKRYRDLWTDETFTGDQEKAFLAAHGDWIRPADQRDRLERLIWQRRFGEAHRQIERVDADTRALAEARIALATMNTGAANTLLRVPKELRHDPGLIYERARWLRRRDKDDEATILLLAHKGPRPYPDLWWTEQAVLARDALAAGHITQAYDLAARHDLKSAGDLAEAEWLAGWIAFQFLKDPGIAEGHFQRLYDAVSTPVSKSRGAYWLGRTHAAKGDAAKAAEWFARAAAEPTTFYGQLAGQRVSTPVPPAAPPVPPLPKEATAWVRSHEFASLLRQFDQMGEERLFGIFSRAFYYAARTDEQRLAVVETVSGYSLSQGVRLARLLRQHNVPDTVLAYPVPKWIDLPSAPAKAIVLGIIRQESNFDTDAVSSAGAKGLMQLMPRTAAQEAKLMKQPYAPDYLTQRPNVNVQLGSHYLDRLLDRYDRHPALAFAAYNAGESRVDQWLKLNGDPRTGEVDTITWIESIPFKETRNYVQRVLENVEIYRRRVGGEPIRVADNP</sequence>
<gene>
    <name evidence="6" type="ORF">KL86APRO_10620</name>
</gene>
<keyword evidence="3" id="KW-0732">Signal</keyword>
<accession>A0A212J7A3</accession>
<evidence type="ECO:0000256" key="4">
    <source>
        <dbReference type="SAM" id="MobiDB-lite"/>
    </source>
</evidence>
<evidence type="ECO:0000256" key="2">
    <source>
        <dbReference type="ARBA" id="ARBA00009387"/>
    </source>
</evidence>
<dbReference type="GO" id="GO:0042597">
    <property type="term" value="C:periplasmic space"/>
    <property type="evidence" value="ECO:0007669"/>
    <property type="project" value="InterPro"/>
</dbReference>
<dbReference type="AlphaFoldDB" id="A0A212J7A3"/>
<dbReference type="Gene3D" id="1.25.20.10">
    <property type="entry name" value="Bacterial muramidases"/>
    <property type="match status" value="1"/>
</dbReference>
<reference evidence="6" key="1">
    <citation type="submission" date="2016-04" db="EMBL/GenBank/DDBJ databases">
        <authorList>
            <person name="Evans L.H."/>
            <person name="Alamgir A."/>
            <person name="Owens N."/>
            <person name="Weber N.D."/>
            <person name="Virtaneva K."/>
            <person name="Barbian K."/>
            <person name="Babar A."/>
            <person name="Rosenke K."/>
        </authorList>
    </citation>
    <scope>NUCLEOTIDE SEQUENCE</scope>
    <source>
        <strain evidence="6">86</strain>
    </source>
</reference>
<dbReference type="CDD" id="cd13401">
    <property type="entry name" value="Slt70-like"/>
    <property type="match status" value="1"/>
</dbReference>
<evidence type="ECO:0000313" key="6">
    <source>
        <dbReference type="EMBL" id="SBV95317.1"/>
    </source>
</evidence>
<comment type="similarity">
    <text evidence="1">Belongs to the transglycosylase Slt family.</text>
</comment>
<name>A0A212J7A3_9PROT</name>
<dbReference type="InterPro" id="IPR008939">
    <property type="entry name" value="Lytic_TGlycosylase_superhlx_U"/>
</dbReference>
<feature type="region of interest" description="Disordered" evidence="4">
    <location>
        <begin position="38"/>
        <end position="77"/>
    </location>
</feature>
<dbReference type="InterPro" id="IPR008258">
    <property type="entry name" value="Transglycosylase_SLT_dom_1"/>
</dbReference>
<feature type="domain" description="Transglycosylase SLT" evidence="5">
    <location>
        <begin position="537"/>
        <end position="637"/>
    </location>
</feature>
<dbReference type="SUPFAM" id="SSF53955">
    <property type="entry name" value="Lysozyme-like"/>
    <property type="match status" value="1"/>
</dbReference>
<protein>
    <submittedName>
        <fullName evidence="6">Soluble lytic murein transglycosylase</fullName>
    </submittedName>
</protein>
<dbReference type="PANTHER" id="PTHR37423:SF2">
    <property type="entry name" value="MEMBRANE-BOUND LYTIC MUREIN TRANSGLYCOSYLASE C"/>
    <property type="match status" value="1"/>
</dbReference>
<evidence type="ECO:0000256" key="3">
    <source>
        <dbReference type="ARBA" id="ARBA00022729"/>
    </source>
</evidence>
<dbReference type="InterPro" id="IPR023346">
    <property type="entry name" value="Lysozyme-like_dom_sf"/>
</dbReference>
<evidence type="ECO:0000256" key="1">
    <source>
        <dbReference type="ARBA" id="ARBA00007734"/>
    </source>
</evidence>
<dbReference type="EMBL" id="FLUO01000001">
    <property type="protein sequence ID" value="SBV95317.1"/>
    <property type="molecule type" value="Genomic_DNA"/>
</dbReference>
<feature type="compositionally biased region" description="Low complexity" evidence="4">
    <location>
        <begin position="40"/>
        <end position="59"/>
    </location>
</feature>
<organism evidence="6">
    <name type="scientific">uncultured Alphaproteobacteria bacterium</name>
    <dbReference type="NCBI Taxonomy" id="91750"/>
    <lineage>
        <taxon>Bacteria</taxon>
        <taxon>Pseudomonadati</taxon>
        <taxon>Pseudomonadota</taxon>
        <taxon>Alphaproteobacteria</taxon>
        <taxon>environmental samples</taxon>
    </lineage>
</organism>
<feature type="compositionally biased region" description="Low complexity" evidence="4">
    <location>
        <begin position="68"/>
        <end position="77"/>
    </location>
</feature>
<dbReference type="SUPFAM" id="SSF48435">
    <property type="entry name" value="Bacterial muramidases"/>
    <property type="match status" value="1"/>
</dbReference>
<dbReference type="Gene3D" id="1.10.530.10">
    <property type="match status" value="1"/>
</dbReference>
<comment type="similarity">
    <text evidence="2">Belongs to the virb1 family.</text>
</comment>
<dbReference type="Pfam" id="PF01464">
    <property type="entry name" value="SLT"/>
    <property type="match status" value="1"/>
</dbReference>
<evidence type="ECO:0000259" key="5">
    <source>
        <dbReference type="Pfam" id="PF01464"/>
    </source>
</evidence>
<dbReference type="GO" id="GO:0004553">
    <property type="term" value="F:hydrolase activity, hydrolyzing O-glycosyl compounds"/>
    <property type="evidence" value="ECO:0007669"/>
    <property type="project" value="InterPro"/>
</dbReference>
<dbReference type="PANTHER" id="PTHR37423">
    <property type="entry name" value="SOLUBLE LYTIC MUREIN TRANSGLYCOSYLASE-RELATED"/>
    <property type="match status" value="1"/>
</dbReference>